<dbReference type="EMBL" id="AEUZ02000001">
    <property type="protein sequence ID" value="EHJ57003.1"/>
    <property type="molecule type" value="Genomic_DNA"/>
</dbReference>
<dbReference type="AlphaFoldDB" id="G5KDX0"/>
<protein>
    <submittedName>
        <fullName evidence="1">Uncharacterized protein</fullName>
    </submittedName>
</protein>
<sequence>MTIKAKGYIIKIQAIAYQKLLQKSVKVFINNPKKHLFEYRVKNLDH</sequence>
<dbReference type="Proteomes" id="UP000005388">
    <property type="component" value="Unassembled WGS sequence"/>
</dbReference>
<evidence type="ECO:0000313" key="2">
    <source>
        <dbReference type="Proteomes" id="UP000005388"/>
    </source>
</evidence>
<name>G5KDX0_9STRE</name>
<accession>G5KDX0</accession>
<comment type="caution">
    <text evidence="1">The sequence shown here is derived from an EMBL/GenBank/DDBJ whole genome shotgun (WGS) entry which is preliminary data.</text>
</comment>
<organism evidence="1 2">
    <name type="scientific">Streptococcus urinalis 2285-97</name>
    <dbReference type="NCBI Taxonomy" id="764291"/>
    <lineage>
        <taxon>Bacteria</taxon>
        <taxon>Bacillati</taxon>
        <taxon>Bacillota</taxon>
        <taxon>Bacilli</taxon>
        <taxon>Lactobacillales</taxon>
        <taxon>Streptococcaceae</taxon>
        <taxon>Streptococcus</taxon>
    </lineage>
</organism>
<dbReference type="STRING" id="764291.STRUR_1989"/>
<proteinExistence type="predicted"/>
<evidence type="ECO:0000313" key="1">
    <source>
        <dbReference type="EMBL" id="EHJ57003.1"/>
    </source>
</evidence>
<reference evidence="1 2" key="1">
    <citation type="journal article" date="2014" name="Int. J. Syst. Evol. Microbiol.">
        <title>Phylogenomics and the dynamic genome evolution of the genus Streptococcus.</title>
        <authorList>
            <consortium name="The Broad Institute Genome Sequencing Platform"/>
            <person name="Richards V.P."/>
            <person name="Palmer S.R."/>
            <person name="Pavinski Bitar P.D."/>
            <person name="Qin X."/>
            <person name="Weinstock G.M."/>
            <person name="Highlander S.K."/>
            <person name="Town C.D."/>
            <person name="Burne R.A."/>
            <person name="Stanhope M.J."/>
        </authorList>
    </citation>
    <scope>NUCLEOTIDE SEQUENCE [LARGE SCALE GENOMIC DNA]</scope>
    <source>
        <strain evidence="1 2">2285-97</strain>
    </source>
</reference>
<keyword evidence="2" id="KW-1185">Reference proteome</keyword>
<gene>
    <name evidence="1" type="ORF">STRUR_1989</name>
</gene>